<evidence type="ECO:0000313" key="4">
    <source>
        <dbReference type="Proteomes" id="UP001227126"/>
    </source>
</evidence>
<reference evidence="3 4" key="1">
    <citation type="submission" date="2023-05" db="EMBL/GenBank/DDBJ databases">
        <title>Sedimentitalea sp. nov. JM2-8.</title>
        <authorList>
            <person name="Huang J."/>
        </authorList>
    </citation>
    <scope>NUCLEOTIDE SEQUENCE [LARGE SCALE GENOMIC DNA]</scope>
    <source>
        <strain evidence="3 4">JM2-8</strain>
    </source>
</reference>
<proteinExistence type="predicted"/>
<feature type="compositionally biased region" description="Polar residues" evidence="1">
    <location>
        <begin position="415"/>
        <end position="451"/>
    </location>
</feature>
<dbReference type="SUPFAM" id="SSF53067">
    <property type="entry name" value="Actin-like ATPase domain"/>
    <property type="match status" value="1"/>
</dbReference>
<evidence type="ECO:0008006" key="5">
    <source>
        <dbReference type="Google" id="ProtNLM"/>
    </source>
</evidence>
<name>A0ABT7FDI0_9RHOB</name>
<dbReference type="Proteomes" id="UP001227126">
    <property type="component" value="Unassembled WGS sequence"/>
</dbReference>
<feature type="transmembrane region" description="Helical" evidence="2">
    <location>
        <begin position="364"/>
        <end position="385"/>
    </location>
</feature>
<feature type="region of interest" description="Disordered" evidence="1">
    <location>
        <begin position="395"/>
        <end position="516"/>
    </location>
</feature>
<dbReference type="InterPro" id="IPR018065">
    <property type="entry name" value="Ribosomal_eL34_CS"/>
</dbReference>
<dbReference type="InterPro" id="IPR043129">
    <property type="entry name" value="ATPase_NBD"/>
</dbReference>
<dbReference type="RefSeq" id="WP_284484966.1">
    <property type="nucleotide sequence ID" value="NZ_JASNJE010000007.1"/>
</dbReference>
<keyword evidence="2" id="KW-0812">Transmembrane</keyword>
<comment type="caution">
    <text evidence="3">The sequence shown here is derived from an EMBL/GenBank/DDBJ whole genome shotgun (WGS) entry which is preliminary data.</text>
</comment>
<dbReference type="EMBL" id="JASNJE010000007">
    <property type="protein sequence ID" value="MDK3073025.1"/>
    <property type="molecule type" value="Genomic_DNA"/>
</dbReference>
<sequence length="799" mass="84533">MKPEFALSLSFEGISLLFREPEGWRSIGDVDIDAEDLDAALAALRAKALALSPDGVACGIVIPNDQIRYLTVETGSFEGETRREMARAALEGATPYDVADLVFDLSFDGDRTHIAAVARETLQEAEAFAETHGFQPLRFFARPGDMPFAGEPDFGPAKPVPVDAPAEPAEMIVETPKKPDLPEAAQAGPESSDDRPAAAESAPESTEPDNAGETGIAAAEQDAETATPTGTASAGFASRRRKPDEDTAAPALAGATRDPAPQRAERKPDSATADPAGSKPAVTPEPADDPVAEPEIPATVAVKKNPVTQFLSRRRKRGEGGQPKPRRVPPAAPAPEFETRDETERMTVFGARQRNAVGGKPRHLGLILTAGLLFFLAVVAAWSLLFTGEPVSVRDDPAPENEQAAAAPPPRAPDVQTTAPGLSPTDDGTSETTETAQNATPDQMPLTTAPEQPTDEDVTTDTTPASRALTDTDSAVLDALQDDGEPDTADPAADYAESGVWTEPPEPMDPPAASSLDDLYEVSIDRRDLAQDAIAIPPQTSFATDQTLAALSPPAAAGTAFELGDDGLVQPTAAGALNPDGILVYLGRPPVVPPATPTRFDAEPAEAEAEIRRDRLALLRPSVRPEDLVEQTERSQLGGLTLEELGRVRPKLRPEGVQQQPEIDETPTAQAVARSRVPSARPRDFAGKVQKAQREQAGPSEQVATATIAPRTVTPKIPSSASVARQATLDNAINLRRINLIGVYGTASNRRALVRLPSGRYQKVKVGDRIDGGRIVAIGDSELRYQKSGRNTTLKIPSG</sequence>
<accession>A0ABT7FDI0</accession>
<protein>
    <recommendedName>
        <fullName evidence="5">Type IV pilus biogenesis protein PilP</fullName>
    </recommendedName>
</protein>
<gene>
    <name evidence="3" type="ORF">QO034_07880</name>
</gene>
<dbReference type="PROSITE" id="PS01145">
    <property type="entry name" value="RIBOSOMAL_L34E"/>
    <property type="match status" value="1"/>
</dbReference>
<evidence type="ECO:0000256" key="1">
    <source>
        <dbReference type="SAM" id="MobiDB-lite"/>
    </source>
</evidence>
<dbReference type="Gene3D" id="3.30.420.380">
    <property type="match status" value="1"/>
</dbReference>
<feature type="region of interest" description="Disordered" evidence="1">
    <location>
        <begin position="655"/>
        <end position="685"/>
    </location>
</feature>
<evidence type="ECO:0000313" key="3">
    <source>
        <dbReference type="EMBL" id="MDK3073025.1"/>
    </source>
</evidence>
<keyword evidence="2" id="KW-0472">Membrane</keyword>
<feature type="compositionally biased region" description="Low complexity" evidence="1">
    <location>
        <begin position="198"/>
        <end position="209"/>
    </location>
</feature>
<organism evidence="3 4">
    <name type="scientific">Sedimentitalea xiamensis</name>
    <dbReference type="NCBI Taxonomy" id="3050037"/>
    <lineage>
        <taxon>Bacteria</taxon>
        <taxon>Pseudomonadati</taxon>
        <taxon>Pseudomonadota</taxon>
        <taxon>Alphaproteobacteria</taxon>
        <taxon>Rhodobacterales</taxon>
        <taxon>Paracoccaceae</taxon>
        <taxon>Sedimentitalea</taxon>
    </lineage>
</organism>
<evidence type="ECO:0000256" key="2">
    <source>
        <dbReference type="SAM" id="Phobius"/>
    </source>
</evidence>
<keyword evidence="2" id="KW-1133">Transmembrane helix</keyword>
<feature type="region of interest" description="Disordered" evidence="1">
    <location>
        <begin position="175"/>
        <end position="344"/>
    </location>
</feature>
<keyword evidence="4" id="KW-1185">Reference proteome</keyword>